<feature type="binding site" evidence="11">
    <location>
        <begin position="16"/>
        <end position="19"/>
    </location>
    <ligand>
        <name>substrate</name>
    </ligand>
</feature>
<feature type="binding site" evidence="13">
    <location>
        <position position="101"/>
    </location>
    <ligand>
        <name>Zn(2+)</name>
        <dbReference type="ChEBI" id="CHEBI:29105"/>
    </ligand>
</feature>
<evidence type="ECO:0000256" key="11">
    <source>
        <dbReference type="PIRSR" id="PIRSR004682-2"/>
    </source>
</evidence>
<dbReference type="EC" id="3.1.3.-" evidence="9"/>
<feature type="binding site" evidence="13">
    <location>
        <position position="8"/>
    </location>
    <ligand>
        <name>Mg(2+)</name>
        <dbReference type="ChEBI" id="CHEBI:18420"/>
    </ligand>
</feature>
<feature type="site" description="Stabilizes the phosphoryl group" evidence="12">
    <location>
        <position position="103"/>
    </location>
</feature>
<dbReference type="InterPro" id="IPR006543">
    <property type="entry name" value="Histidinol-phos"/>
</dbReference>
<dbReference type="SUPFAM" id="SSF56784">
    <property type="entry name" value="HAD-like"/>
    <property type="match status" value="1"/>
</dbReference>
<dbReference type="EMBL" id="CP041235">
    <property type="protein sequence ID" value="QOP43155.1"/>
    <property type="molecule type" value="Genomic_DNA"/>
</dbReference>
<dbReference type="Pfam" id="PF13242">
    <property type="entry name" value="Hydrolase_like"/>
    <property type="match status" value="1"/>
</dbReference>
<dbReference type="GO" id="GO:0046872">
    <property type="term" value="F:metal ion binding"/>
    <property type="evidence" value="ECO:0007669"/>
    <property type="project" value="UniProtKB-KW"/>
</dbReference>
<dbReference type="NCBIfam" id="TIGR01662">
    <property type="entry name" value="HAD-SF-IIIA"/>
    <property type="match status" value="1"/>
</dbReference>
<keyword evidence="5 13" id="KW-0862">Zinc</keyword>
<evidence type="ECO:0000256" key="3">
    <source>
        <dbReference type="ARBA" id="ARBA00022723"/>
    </source>
</evidence>
<comment type="cofactor">
    <cofactor evidence="13">
        <name>Mg(2+)</name>
        <dbReference type="ChEBI" id="CHEBI:18420"/>
    </cofactor>
</comment>
<dbReference type="NCBIfam" id="TIGR01549">
    <property type="entry name" value="HAD-SF-IA-v1"/>
    <property type="match status" value="1"/>
</dbReference>
<feature type="site" description="Stabilizes the phosphoryl group" evidence="12">
    <location>
        <position position="50"/>
    </location>
</feature>
<feature type="binding site" evidence="13">
    <location>
        <position position="89"/>
    </location>
    <ligand>
        <name>Zn(2+)</name>
        <dbReference type="ChEBI" id="CHEBI:29105"/>
    </ligand>
</feature>
<dbReference type="PANTHER" id="PTHR42891">
    <property type="entry name" value="D-GLYCERO-BETA-D-MANNO-HEPTOSE-1,7-BISPHOSPHATE 7-PHOSPHATASE"/>
    <property type="match status" value="1"/>
</dbReference>
<feature type="binding site" evidence="13">
    <location>
        <position position="99"/>
    </location>
    <ligand>
        <name>Zn(2+)</name>
        <dbReference type="ChEBI" id="CHEBI:29105"/>
    </ligand>
</feature>
<feature type="binding site" evidence="13">
    <location>
        <position position="91"/>
    </location>
    <ligand>
        <name>Zn(2+)</name>
        <dbReference type="ChEBI" id="CHEBI:29105"/>
    </ligand>
</feature>
<dbReference type="CDD" id="cd07503">
    <property type="entry name" value="HAD_HisB-N"/>
    <property type="match status" value="1"/>
</dbReference>
<dbReference type="Proteomes" id="UP000593719">
    <property type="component" value="Chromosome"/>
</dbReference>
<dbReference type="GO" id="GO:0016791">
    <property type="term" value="F:phosphatase activity"/>
    <property type="evidence" value="ECO:0007669"/>
    <property type="project" value="InterPro"/>
</dbReference>
<dbReference type="NCBIfam" id="TIGR00213">
    <property type="entry name" value="GmhB_yaeD"/>
    <property type="match status" value="1"/>
</dbReference>
<dbReference type="InterPro" id="IPR023214">
    <property type="entry name" value="HAD_sf"/>
</dbReference>
<feature type="active site" description="Proton donor" evidence="10">
    <location>
        <position position="10"/>
    </location>
</feature>
<keyword evidence="4 9" id="KW-0378">Hydrolase</keyword>
<sequence length="170" mass="19987">MKKALFLDRDGVINVEKEYLYKREDFEFIDGIFDLCKYYQNLGYLIIIVTNQSGIARGYYTEEDFQVLTDWMIQEFKKRNINIAKVYHCPHHPEINIECSCRKPEPGMILEAQKKFNLDLTHSLMIGDKERDIEAAVNAGISETYLFDEMNQIRSSKATKTVTKLDEIWK</sequence>
<evidence type="ECO:0000256" key="13">
    <source>
        <dbReference type="PIRSR" id="PIRSR004682-4"/>
    </source>
</evidence>
<dbReference type="PIRSF" id="PIRSF004682">
    <property type="entry name" value="GmhB"/>
    <property type="match status" value="1"/>
</dbReference>
<keyword evidence="15" id="KW-1185">Reference proteome</keyword>
<accession>A0A7M1B0I7</accession>
<feature type="binding site" evidence="13">
    <location>
        <position position="129"/>
    </location>
    <ligand>
        <name>Mg(2+)</name>
        <dbReference type="ChEBI" id="CHEBI:18420"/>
    </ligand>
</feature>
<evidence type="ECO:0000256" key="6">
    <source>
        <dbReference type="ARBA" id="ARBA00023277"/>
    </source>
</evidence>
<evidence type="ECO:0000256" key="7">
    <source>
        <dbReference type="ARBA" id="ARBA00031828"/>
    </source>
</evidence>
<evidence type="ECO:0000256" key="12">
    <source>
        <dbReference type="PIRSR" id="PIRSR004682-3"/>
    </source>
</evidence>
<evidence type="ECO:0000256" key="2">
    <source>
        <dbReference type="ARBA" id="ARBA00022490"/>
    </source>
</evidence>
<comment type="similarity">
    <text evidence="8 9">Belongs to the gmhB family.</text>
</comment>
<feature type="site" description="Contributes to substrate recognition" evidence="12">
    <location>
        <position position="102"/>
    </location>
</feature>
<evidence type="ECO:0000256" key="9">
    <source>
        <dbReference type="PIRNR" id="PIRNR004682"/>
    </source>
</evidence>
<evidence type="ECO:0000256" key="10">
    <source>
        <dbReference type="PIRSR" id="PIRSR004682-1"/>
    </source>
</evidence>
<gene>
    <name evidence="14" type="primary">gmhB</name>
    <name evidence="14" type="ORF">FJR45_04020</name>
</gene>
<proteinExistence type="inferred from homology"/>
<dbReference type="InterPro" id="IPR006549">
    <property type="entry name" value="HAD-SF_hydro_IIIA"/>
</dbReference>
<feature type="binding site" evidence="13">
    <location>
        <position position="10"/>
    </location>
    <ligand>
        <name>Mg(2+)</name>
        <dbReference type="ChEBI" id="CHEBI:18420"/>
    </ligand>
</feature>
<keyword evidence="13" id="KW-0460">Magnesium</keyword>
<protein>
    <recommendedName>
        <fullName evidence="7 9">D,D-heptose 1,7-bisphosphate phosphatase</fullName>
        <ecNumber evidence="9">3.1.3.-</ecNumber>
    </recommendedName>
</protein>
<feature type="binding site" evidence="11">
    <location>
        <position position="129"/>
    </location>
    <ligand>
        <name>substrate</name>
    </ligand>
</feature>
<organism evidence="14 15">
    <name type="scientific">Sulfurimonas sediminis</name>
    <dbReference type="NCBI Taxonomy" id="2590020"/>
    <lineage>
        <taxon>Bacteria</taxon>
        <taxon>Pseudomonadati</taxon>
        <taxon>Campylobacterota</taxon>
        <taxon>Epsilonproteobacteria</taxon>
        <taxon>Campylobacterales</taxon>
        <taxon>Sulfurimonadaceae</taxon>
        <taxon>Sulfurimonas</taxon>
    </lineage>
</organism>
<dbReference type="RefSeq" id="WP_193151460.1">
    <property type="nucleotide sequence ID" value="NZ_CP041235.1"/>
</dbReference>
<comment type="subcellular location">
    <subcellularLocation>
        <location evidence="1 9">Cytoplasm</location>
    </subcellularLocation>
</comment>
<keyword evidence="2 9" id="KW-0963">Cytoplasm</keyword>
<dbReference type="Gene3D" id="3.40.50.1000">
    <property type="entry name" value="HAD superfamily/HAD-like"/>
    <property type="match status" value="1"/>
</dbReference>
<feature type="binding site" evidence="11">
    <location>
        <begin position="102"/>
        <end position="103"/>
    </location>
    <ligand>
        <name>substrate</name>
    </ligand>
</feature>
<keyword evidence="3 13" id="KW-0479">Metal-binding</keyword>
<feature type="active site" description="Nucleophile" evidence="10">
    <location>
        <position position="8"/>
    </location>
</feature>
<dbReference type="AlphaFoldDB" id="A0A7M1B0I7"/>
<comment type="cofactor">
    <cofactor evidence="13">
        <name>Zn(2+)</name>
        <dbReference type="ChEBI" id="CHEBI:29105"/>
    </cofactor>
</comment>
<evidence type="ECO:0000256" key="8">
    <source>
        <dbReference type="ARBA" id="ARBA00061616"/>
    </source>
</evidence>
<keyword evidence="6 9" id="KW-0119">Carbohydrate metabolism</keyword>
<evidence type="ECO:0000313" key="15">
    <source>
        <dbReference type="Proteomes" id="UP000593719"/>
    </source>
</evidence>
<dbReference type="NCBIfam" id="TIGR01656">
    <property type="entry name" value="Histidinol-ppas"/>
    <property type="match status" value="1"/>
</dbReference>
<feature type="binding site" evidence="11">
    <location>
        <begin position="50"/>
        <end position="53"/>
    </location>
    <ligand>
        <name>substrate</name>
    </ligand>
</feature>
<dbReference type="InterPro" id="IPR036412">
    <property type="entry name" value="HAD-like_sf"/>
</dbReference>
<dbReference type="KEGG" id="ssei:FJR45_04020"/>
<evidence type="ECO:0000256" key="5">
    <source>
        <dbReference type="ARBA" id="ARBA00022833"/>
    </source>
</evidence>
<name>A0A7M1B0I7_9BACT</name>
<dbReference type="FunFam" id="3.40.50.1000:FF:000037">
    <property type="entry name" value="D,D-heptose 1,7-bisphosphate phosphatase"/>
    <property type="match status" value="1"/>
</dbReference>
<dbReference type="GO" id="GO:0005975">
    <property type="term" value="P:carbohydrate metabolic process"/>
    <property type="evidence" value="ECO:0007669"/>
    <property type="project" value="InterPro"/>
</dbReference>
<evidence type="ECO:0000256" key="4">
    <source>
        <dbReference type="ARBA" id="ARBA00022801"/>
    </source>
</evidence>
<dbReference type="PANTHER" id="PTHR42891:SF1">
    <property type="entry name" value="D-GLYCERO-BETA-D-MANNO-HEPTOSE-1,7-BISPHOSPHATE 7-PHOSPHATASE"/>
    <property type="match status" value="1"/>
</dbReference>
<evidence type="ECO:0000313" key="14">
    <source>
        <dbReference type="EMBL" id="QOP43155.1"/>
    </source>
</evidence>
<dbReference type="GO" id="GO:0005737">
    <property type="term" value="C:cytoplasm"/>
    <property type="evidence" value="ECO:0007669"/>
    <property type="project" value="UniProtKB-SubCell"/>
</dbReference>
<dbReference type="InterPro" id="IPR006439">
    <property type="entry name" value="HAD-SF_hydro_IA"/>
</dbReference>
<feature type="binding site" evidence="13">
    <location>
        <position position="128"/>
    </location>
    <ligand>
        <name>Mg(2+)</name>
        <dbReference type="ChEBI" id="CHEBI:18420"/>
    </ligand>
</feature>
<feature type="binding site" evidence="11">
    <location>
        <begin position="8"/>
        <end position="10"/>
    </location>
    <ligand>
        <name>substrate</name>
    </ligand>
</feature>
<evidence type="ECO:0000256" key="1">
    <source>
        <dbReference type="ARBA" id="ARBA00004496"/>
    </source>
</evidence>
<dbReference type="InterPro" id="IPR004446">
    <property type="entry name" value="Heptose_bisP_phosphatase"/>
</dbReference>
<reference evidence="14 15" key="1">
    <citation type="submission" date="2019-06" db="EMBL/GenBank/DDBJ databases">
        <title>Sulfurimonas gotlandica sp. nov., a chemoautotrophic and psychrotolerant epsilonproteobacterium isolated from a pelagic redoxcline, and an emended description of the genus Sulfurimonas.</title>
        <authorList>
            <person name="Wang S."/>
            <person name="Jiang L."/>
            <person name="Shao Z."/>
        </authorList>
    </citation>
    <scope>NUCLEOTIDE SEQUENCE [LARGE SCALE GENOMIC DNA]</scope>
    <source>
        <strain evidence="14 15">S2-6</strain>
    </source>
</reference>
<dbReference type="NCBIfam" id="NF006506">
    <property type="entry name" value="PRK08942.1"/>
    <property type="match status" value="1"/>
</dbReference>